<name>A0ABD5YXQ6_9EURY</name>
<feature type="domain" description="Major facilitator superfamily (MFS) profile" evidence="9">
    <location>
        <begin position="1"/>
        <end position="314"/>
    </location>
</feature>
<accession>A0ABD5YXQ6</accession>
<dbReference type="InterPro" id="IPR020846">
    <property type="entry name" value="MFS_dom"/>
</dbReference>
<comment type="caution">
    <text evidence="10">The sequence shown here is derived from an EMBL/GenBank/DDBJ whole genome shotgun (WGS) entry which is preliminary data.</text>
</comment>
<feature type="transmembrane region" description="Helical" evidence="8">
    <location>
        <begin position="219"/>
        <end position="244"/>
    </location>
</feature>
<evidence type="ECO:0000313" key="11">
    <source>
        <dbReference type="Proteomes" id="UP001596417"/>
    </source>
</evidence>
<evidence type="ECO:0000256" key="8">
    <source>
        <dbReference type="SAM" id="Phobius"/>
    </source>
</evidence>
<dbReference type="InterPro" id="IPR050189">
    <property type="entry name" value="MFS_Efflux_Transporters"/>
</dbReference>
<feature type="transmembrane region" description="Helical" evidence="8">
    <location>
        <begin position="53"/>
        <end position="76"/>
    </location>
</feature>
<evidence type="ECO:0000313" key="10">
    <source>
        <dbReference type="EMBL" id="MFC7192737.1"/>
    </source>
</evidence>
<dbReference type="EMBL" id="JBHTAX010000005">
    <property type="protein sequence ID" value="MFC7192737.1"/>
    <property type="molecule type" value="Genomic_DNA"/>
</dbReference>
<evidence type="ECO:0000259" key="9">
    <source>
        <dbReference type="PROSITE" id="PS50850"/>
    </source>
</evidence>
<keyword evidence="3" id="KW-1003">Cell membrane</keyword>
<dbReference type="PROSITE" id="PS50850">
    <property type="entry name" value="MFS"/>
    <property type="match status" value="1"/>
</dbReference>
<dbReference type="InterPro" id="IPR010290">
    <property type="entry name" value="TM_effector"/>
</dbReference>
<dbReference type="AlphaFoldDB" id="A0ABD5YXQ6"/>
<evidence type="ECO:0000256" key="6">
    <source>
        <dbReference type="ARBA" id="ARBA00023136"/>
    </source>
</evidence>
<feature type="transmembrane region" description="Helical" evidence="8">
    <location>
        <begin position="193"/>
        <end position="213"/>
    </location>
</feature>
<keyword evidence="4 8" id="KW-0812">Transmembrane</keyword>
<feature type="transmembrane region" description="Helical" evidence="8">
    <location>
        <begin position="20"/>
        <end position="41"/>
    </location>
</feature>
<dbReference type="InterPro" id="IPR036259">
    <property type="entry name" value="MFS_trans_sf"/>
</dbReference>
<dbReference type="SUPFAM" id="SSF103473">
    <property type="entry name" value="MFS general substrate transporter"/>
    <property type="match status" value="1"/>
</dbReference>
<keyword evidence="11" id="KW-1185">Reference proteome</keyword>
<protein>
    <submittedName>
        <fullName evidence="10">MFS transporter</fullName>
    </submittedName>
</protein>
<feature type="compositionally biased region" description="Basic and acidic residues" evidence="7">
    <location>
        <begin position="319"/>
        <end position="332"/>
    </location>
</feature>
<feature type="transmembrane region" description="Helical" evidence="8">
    <location>
        <begin position="256"/>
        <end position="275"/>
    </location>
</feature>
<feature type="transmembrane region" description="Helical" evidence="8">
    <location>
        <begin position="163"/>
        <end position="186"/>
    </location>
</feature>
<evidence type="ECO:0000256" key="7">
    <source>
        <dbReference type="SAM" id="MobiDB-lite"/>
    </source>
</evidence>
<dbReference type="Gene3D" id="1.20.1250.20">
    <property type="entry name" value="MFS general substrate transporter like domains"/>
    <property type="match status" value="1"/>
</dbReference>
<evidence type="ECO:0000256" key="3">
    <source>
        <dbReference type="ARBA" id="ARBA00022475"/>
    </source>
</evidence>
<keyword evidence="6 8" id="KW-0472">Membrane</keyword>
<comment type="subcellular location">
    <subcellularLocation>
        <location evidence="1">Cell membrane</location>
        <topology evidence="1">Multi-pass membrane protein</topology>
    </subcellularLocation>
</comment>
<feature type="transmembrane region" description="Helical" evidence="8">
    <location>
        <begin position="287"/>
        <end position="308"/>
    </location>
</feature>
<keyword evidence="2" id="KW-0813">Transport</keyword>
<dbReference type="Proteomes" id="UP001596417">
    <property type="component" value="Unassembled WGS sequence"/>
</dbReference>
<dbReference type="GO" id="GO:0005886">
    <property type="term" value="C:plasma membrane"/>
    <property type="evidence" value="ECO:0007669"/>
    <property type="project" value="UniProtKB-SubCell"/>
</dbReference>
<dbReference type="CDD" id="cd17473">
    <property type="entry name" value="MFS_arabinose_efflux_permease_like"/>
    <property type="match status" value="1"/>
</dbReference>
<organism evidence="10 11">
    <name type="scientific">Halocatena marina</name>
    <dbReference type="NCBI Taxonomy" id="2934937"/>
    <lineage>
        <taxon>Archaea</taxon>
        <taxon>Methanobacteriati</taxon>
        <taxon>Methanobacteriota</taxon>
        <taxon>Stenosarchaea group</taxon>
        <taxon>Halobacteria</taxon>
        <taxon>Halobacteriales</taxon>
        <taxon>Natronomonadaceae</taxon>
        <taxon>Halocatena</taxon>
    </lineage>
</organism>
<feature type="transmembrane region" description="Helical" evidence="8">
    <location>
        <begin position="132"/>
        <end position="157"/>
    </location>
</feature>
<dbReference type="PANTHER" id="PTHR43124">
    <property type="entry name" value="PURINE EFFLUX PUMP PBUE"/>
    <property type="match status" value="1"/>
</dbReference>
<keyword evidence="5 8" id="KW-1133">Transmembrane helix</keyword>
<gene>
    <name evidence="10" type="ORF">ACFQL7_24965</name>
</gene>
<sequence length="332" mass="34411">MLYALAGGSGFVLDSLIAILASRAVLGLAVAGVMVTVTALITDYYEENRRDTILGRQGAFMSIGGVVLLPLAGVLADIGWRVPFLVYTVALVLLPAMVFTLPEPNRRDPTGNRPTSLDDLHQTLAQFPLRTLALIATLGLVGQIIFYMVPVQIPFYLETRTGASGTVIGTALAASTGAGGVASLLYGRIRRSLSVIGIVALTFGFMSIGYTVIGVSGTVRVVVVGLAVAGAGSGFLLTNLNAWIAAVTPEAVRGRALSVLTSTFFLGQFLSPLVIQPVSDTLGLGTTFAGVGVVLGGGAVVFALAAVYTTPPTESDSEFPEHPRNSPEKASD</sequence>
<evidence type="ECO:0000256" key="1">
    <source>
        <dbReference type="ARBA" id="ARBA00004651"/>
    </source>
</evidence>
<dbReference type="InterPro" id="IPR011701">
    <property type="entry name" value="MFS"/>
</dbReference>
<dbReference type="RefSeq" id="WP_390206818.1">
    <property type="nucleotide sequence ID" value="NZ_JBHTAX010000005.1"/>
</dbReference>
<reference evidence="10 11" key="1">
    <citation type="journal article" date="2019" name="Int. J. Syst. Evol. Microbiol.">
        <title>The Global Catalogue of Microorganisms (GCM) 10K type strain sequencing project: providing services to taxonomists for standard genome sequencing and annotation.</title>
        <authorList>
            <consortium name="The Broad Institute Genomics Platform"/>
            <consortium name="The Broad Institute Genome Sequencing Center for Infectious Disease"/>
            <person name="Wu L."/>
            <person name="Ma J."/>
        </authorList>
    </citation>
    <scope>NUCLEOTIDE SEQUENCE [LARGE SCALE GENOMIC DNA]</scope>
    <source>
        <strain evidence="10 11">RDMS1</strain>
    </source>
</reference>
<evidence type="ECO:0000256" key="4">
    <source>
        <dbReference type="ARBA" id="ARBA00022692"/>
    </source>
</evidence>
<evidence type="ECO:0000256" key="5">
    <source>
        <dbReference type="ARBA" id="ARBA00022989"/>
    </source>
</evidence>
<evidence type="ECO:0000256" key="2">
    <source>
        <dbReference type="ARBA" id="ARBA00022448"/>
    </source>
</evidence>
<feature type="transmembrane region" description="Helical" evidence="8">
    <location>
        <begin position="82"/>
        <end position="101"/>
    </location>
</feature>
<feature type="region of interest" description="Disordered" evidence="7">
    <location>
        <begin position="311"/>
        <end position="332"/>
    </location>
</feature>
<dbReference type="Pfam" id="PF07690">
    <property type="entry name" value="MFS_1"/>
    <property type="match status" value="1"/>
</dbReference>
<dbReference type="PANTHER" id="PTHR43124:SF3">
    <property type="entry name" value="CHLORAMPHENICOL EFFLUX PUMP RV0191"/>
    <property type="match status" value="1"/>
</dbReference>
<proteinExistence type="predicted"/>
<dbReference type="Pfam" id="PF05977">
    <property type="entry name" value="MFS_3"/>
    <property type="match status" value="1"/>
</dbReference>